<accession>A0A7X9FT87</accession>
<dbReference type="EMBL" id="JAAZON010000540">
    <property type="protein sequence ID" value="NMC63844.1"/>
    <property type="molecule type" value="Genomic_DNA"/>
</dbReference>
<name>A0A7X9FT87_9DELT</name>
<proteinExistence type="predicted"/>
<gene>
    <name evidence="1" type="ORF">GYA55_11835</name>
</gene>
<organism evidence="1 2">
    <name type="scientific">SAR324 cluster bacterium</name>
    <dbReference type="NCBI Taxonomy" id="2024889"/>
    <lineage>
        <taxon>Bacteria</taxon>
        <taxon>Deltaproteobacteria</taxon>
        <taxon>SAR324 cluster</taxon>
    </lineage>
</organism>
<evidence type="ECO:0000313" key="2">
    <source>
        <dbReference type="Proteomes" id="UP000524246"/>
    </source>
</evidence>
<dbReference type="AlphaFoldDB" id="A0A7X9FT87"/>
<protein>
    <submittedName>
        <fullName evidence="1">Uncharacterized protein</fullName>
    </submittedName>
</protein>
<evidence type="ECO:0000313" key="1">
    <source>
        <dbReference type="EMBL" id="NMC63844.1"/>
    </source>
</evidence>
<sequence length="71" mass="8069">MTEDFLEEKIRAEDIILGSLGFGEDARIMHLERTKTGYKGHGCYNDGEEFDFQSDEDLDALELWALSILLG</sequence>
<reference evidence="1 2" key="1">
    <citation type="journal article" date="2020" name="Biotechnol. Biofuels">
        <title>New insights from the biogas microbiome by comprehensive genome-resolved metagenomics of nearly 1600 species originating from multiple anaerobic digesters.</title>
        <authorList>
            <person name="Campanaro S."/>
            <person name="Treu L."/>
            <person name="Rodriguez-R L.M."/>
            <person name="Kovalovszki A."/>
            <person name="Ziels R.M."/>
            <person name="Maus I."/>
            <person name="Zhu X."/>
            <person name="Kougias P.G."/>
            <person name="Basile A."/>
            <person name="Luo G."/>
            <person name="Schluter A."/>
            <person name="Konstantinidis K.T."/>
            <person name="Angelidaki I."/>
        </authorList>
    </citation>
    <scope>NUCLEOTIDE SEQUENCE [LARGE SCALE GENOMIC DNA]</scope>
    <source>
        <strain evidence="1">AS27yjCOA_65</strain>
    </source>
</reference>
<comment type="caution">
    <text evidence="1">The sequence shown here is derived from an EMBL/GenBank/DDBJ whole genome shotgun (WGS) entry which is preliminary data.</text>
</comment>
<dbReference type="Proteomes" id="UP000524246">
    <property type="component" value="Unassembled WGS sequence"/>
</dbReference>